<dbReference type="InterPro" id="IPR052359">
    <property type="entry name" value="HTH-type_reg/antitoxin"/>
</dbReference>
<accession>A0A0U5EU92</accession>
<dbReference type="EMBL" id="LN606600">
    <property type="protein sequence ID" value="CEF41275.1"/>
    <property type="molecule type" value="Genomic_DNA"/>
</dbReference>
<gene>
    <name evidence="4" type="ORF">ASN_1960</name>
</gene>
<dbReference type="PANTHER" id="PTHR36511">
    <property type="entry name" value="MERR FAMILY BACTERIAL REGULATORY PROTEIN"/>
    <property type="match status" value="1"/>
</dbReference>
<evidence type="ECO:0000256" key="1">
    <source>
        <dbReference type="ARBA" id="ARBA00023015"/>
    </source>
</evidence>
<reference evidence="5" key="1">
    <citation type="submission" date="2014-09" db="EMBL/GenBank/DDBJ databases">
        <authorList>
            <person name="Illeghems K.G."/>
        </authorList>
    </citation>
    <scope>NUCLEOTIDE SEQUENCE [LARGE SCALE GENOMIC DNA]</scope>
    <source>
        <strain evidence="5">108B</strain>
    </source>
</reference>
<sequence length="112" mass="12655">MKKTAFEKIQAGLVEALSVAKGDAEPARMHVAPEIDVRAIRQKTELTQDSFASTFGFNVDQVKNWEQGRSRPLGGARAYLLLINRYPEEIKKLRLELASTETEQEYDEVRCG</sequence>
<proteinExistence type="predicted"/>
<dbReference type="GeneID" id="34783011"/>
<dbReference type="KEGG" id="asz:ASN_1960"/>
<dbReference type="RefSeq" id="WP_058987935.1">
    <property type="nucleotide sequence ID" value="NZ_LN606600.1"/>
</dbReference>
<evidence type="ECO:0000256" key="3">
    <source>
        <dbReference type="ARBA" id="ARBA00023163"/>
    </source>
</evidence>
<keyword evidence="5" id="KW-1185">Reference proteome</keyword>
<evidence type="ECO:0000256" key="2">
    <source>
        <dbReference type="ARBA" id="ARBA00023125"/>
    </source>
</evidence>
<evidence type="ECO:0000313" key="5">
    <source>
        <dbReference type="Proteomes" id="UP000056109"/>
    </source>
</evidence>
<dbReference type="InterPro" id="IPR010982">
    <property type="entry name" value="Lambda_DNA-bd_dom_sf"/>
</dbReference>
<dbReference type="Proteomes" id="UP000056109">
    <property type="component" value="Chromosome I"/>
</dbReference>
<name>A0A0U5EU92_9PROT</name>
<dbReference type="Gene3D" id="1.10.260.40">
    <property type="entry name" value="lambda repressor-like DNA-binding domains"/>
    <property type="match status" value="1"/>
</dbReference>
<dbReference type="SUPFAM" id="SSF47413">
    <property type="entry name" value="lambda repressor-like DNA-binding domains"/>
    <property type="match status" value="1"/>
</dbReference>
<dbReference type="PANTHER" id="PTHR36511:SF3">
    <property type="entry name" value="ANTITOXIN HIGA-2"/>
    <property type="match status" value="1"/>
</dbReference>
<protein>
    <submittedName>
        <fullName evidence="4">Helix-turn-helix domain-containing protein</fullName>
    </submittedName>
</protein>
<evidence type="ECO:0000313" key="4">
    <source>
        <dbReference type="EMBL" id="CEF41275.1"/>
    </source>
</evidence>
<organism evidence="4 5">
    <name type="scientific">Acetobacter senegalensis</name>
    <dbReference type="NCBI Taxonomy" id="446692"/>
    <lineage>
        <taxon>Bacteria</taxon>
        <taxon>Pseudomonadati</taxon>
        <taxon>Pseudomonadota</taxon>
        <taxon>Alphaproteobacteria</taxon>
        <taxon>Acetobacterales</taxon>
        <taxon>Acetobacteraceae</taxon>
        <taxon>Acetobacter</taxon>
    </lineage>
</organism>
<dbReference type="GO" id="GO:0003677">
    <property type="term" value="F:DNA binding"/>
    <property type="evidence" value="ECO:0007669"/>
    <property type="project" value="UniProtKB-KW"/>
</dbReference>
<dbReference type="PATRIC" id="fig|446692.3.peg.2013"/>
<keyword evidence="2" id="KW-0238">DNA-binding</keyword>
<dbReference type="AlphaFoldDB" id="A0A0U5EU92"/>
<keyword evidence="1" id="KW-0805">Transcription regulation</keyword>
<keyword evidence="3" id="KW-0804">Transcription</keyword>